<dbReference type="RefSeq" id="WP_290247599.1">
    <property type="nucleotide sequence ID" value="NZ_JAUFQT010000001.1"/>
</dbReference>
<sequence length="298" mass="33691">MKTPKILPLLLFVLFPLLIQGQIIDREQLLQDIKYLSSDELQGRKPLSEGSKKAQKYIKKRFKDLELTSQYQNYTQYFSFNNGGNNIVDAANIIAFIPGEKSQNIIVITAHYDHLGKQDDKIYNGADDNASGTAALMAMAAYFNENRPHHSLIFAALDAEEMGLQGAKALVNDFPFSLDQVILNINMDMISRNDNNELYASGTQHYPQLKPILKEASESAAVKLRFGHDIANSGNDDWTHASDHAAFHDKGIPFIYFGVEDHEDYHQHTDDFEKIDPDFYFNAVDLILNCTKALDENL</sequence>
<comment type="caution">
    <text evidence="2">The sequence shown here is derived from an EMBL/GenBank/DDBJ whole genome shotgun (WGS) entry which is preliminary data.</text>
</comment>
<gene>
    <name evidence="2" type="ORF">ACFFUR_11960</name>
</gene>
<dbReference type="EMBL" id="JBHMEW010000061">
    <property type="protein sequence ID" value="MFB9212523.1"/>
    <property type="molecule type" value="Genomic_DNA"/>
</dbReference>
<dbReference type="Proteomes" id="UP001589654">
    <property type="component" value="Unassembled WGS sequence"/>
</dbReference>
<evidence type="ECO:0000259" key="1">
    <source>
        <dbReference type="Pfam" id="PF04389"/>
    </source>
</evidence>
<dbReference type="SUPFAM" id="SSF53187">
    <property type="entry name" value="Zn-dependent exopeptidases"/>
    <property type="match status" value="1"/>
</dbReference>
<feature type="domain" description="Peptidase M28" evidence="1">
    <location>
        <begin position="92"/>
        <end position="289"/>
    </location>
</feature>
<protein>
    <submittedName>
        <fullName evidence="2">M28 family peptidase</fullName>
    </submittedName>
</protein>
<keyword evidence="3" id="KW-1185">Reference proteome</keyword>
<dbReference type="PANTHER" id="PTHR12147">
    <property type="entry name" value="METALLOPEPTIDASE M28 FAMILY MEMBER"/>
    <property type="match status" value="1"/>
</dbReference>
<dbReference type="InterPro" id="IPR045175">
    <property type="entry name" value="M28_fam"/>
</dbReference>
<reference evidence="2 3" key="1">
    <citation type="submission" date="2024-09" db="EMBL/GenBank/DDBJ databases">
        <authorList>
            <person name="Sun Q."/>
            <person name="Mori K."/>
        </authorList>
    </citation>
    <scope>NUCLEOTIDE SEQUENCE [LARGE SCALE GENOMIC DNA]</scope>
    <source>
        <strain evidence="2 3">CECT 7682</strain>
    </source>
</reference>
<dbReference type="PANTHER" id="PTHR12147:SF26">
    <property type="entry name" value="PEPTIDASE M28 DOMAIN-CONTAINING PROTEIN"/>
    <property type="match status" value="1"/>
</dbReference>
<evidence type="ECO:0000313" key="3">
    <source>
        <dbReference type="Proteomes" id="UP001589654"/>
    </source>
</evidence>
<proteinExistence type="predicted"/>
<dbReference type="Gene3D" id="3.40.630.10">
    <property type="entry name" value="Zn peptidases"/>
    <property type="match status" value="1"/>
</dbReference>
<accession>A0ABV5J8C4</accession>
<name>A0ABV5J8C4_9BACT</name>
<dbReference type="InterPro" id="IPR007484">
    <property type="entry name" value="Peptidase_M28"/>
</dbReference>
<dbReference type="Pfam" id="PF04389">
    <property type="entry name" value="Peptidase_M28"/>
    <property type="match status" value="1"/>
</dbReference>
<evidence type="ECO:0000313" key="2">
    <source>
        <dbReference type="EMBL" id="MFB9212523.1"/>
    </source>
</evidence>
<organism evidence="2 3">
    <name type="scientific">Echinicola jeungdonensis</name>
    <dbReference type="NCBI Taxonomy" id="709343"/>
    <lineage>
        <taxon>Bacteria</taxon>
        <taxon>Pseudomonadati</taxon>
        <taxon>Bacteroidota</taxon>
        <taxon>Cytophagia</taxon>
        <taxon>Cytophagales</taxon>
        <taxon>Cyclobacteriaceae</taxon>
        <taxon>Echinicola</taxon>
    </lineage>
</organism>